<dbReference type="InterPro" id="IPR018097">
    <property type="entry name" value="EGF_Ca-bd_CS"/>
</dbReference>
<feature type="domain" description="EGF-like" evidence="11">
    <location>
        <begin position="52"/>
        <end position="89"/>
    </location>
</feature>
<organism evidence="12 13">
    <name type="scientific">Pleurodeles waltl</name>
    <name type="common">Iberian ribbed newt</name>
    <dbReference type="NCBI Taxonomy" id="8319"/>
    <lineage>
        <taxon>Eukaryota</taxon>
        <taxon>Metazoa</taxon>
        <taxon>Chordata</taxon>
        <taxon>Craniata</taxon>
        <taxon>Vertebrata</taxon>
        <taxon>Euteleostomi</taxon>
        <taxon>Amphibia</taxon>
        <taxon>Batrachia</taxon>
        <taxon>Caudata</taxon>
        <taxon>Salamandroidea</taxon>
        <taxon>Salamandridae</taxon>
        <taxon>Pleurodelinae</taxon>
        <taxon>Pleurodeles</taxon>
    </lineage>
</organism>
<dbReference type="PANTHER" id="PTHR24037">
    <property type="entry name" value="HEART DEVELOPMENT PROTEIN WITH EGF-LIKE DOMAINS 1"/>
    <property type="match status" value="1"/>
</dbReference>
<dbReference type="Proteomes" id="UP001066276">
    <property type="component" value="Chromosome 3_2"/>
</dbReference>
<dbReference type="PROSITE" id="PS50026">
    <property type="entry name" value="EGF_3"/>
    <property type="match status" value="2"/>
</dbReference>
<sequence>MGVSSTASVKITEQNILASVPHKTFSSVKTSALPSVTTQFSALTPPVTSQKSVGICSPNPCLHGGKCVVDQVTSYKCQCVASWTGEQCATDVDECLSNPCPSKATCINTQGSFTCRCSLGYQLEKGVGCTLVRTFIGQIKISSSFINSSDGKHLGSSDTEEEIIQMFSRSLSVLDGYNTSSILDTREPNNIVLSVQHIFSIDSNVTIYDVIRSLQSYIKSCEASDKTAKHCRLLLHHQMFYKAGSLCNLKYPECDKETSECTDFDGIAVCQCRTGYFKYSKMDFSCRACEDGYKRENGTCIRCPFGLGGFNCGNPYQLITIVIAAAGGGLLLILGTALIITCCRKNKNDISKLIFKSGDFQMSPYAEYPKNSRSSEWGRETIEMQENGSTKNLLQMTDVYYSPGLRNAELERNGLYPYSGVPGSRHSCIYPGQYNPSFLNEESRRRDYF</sequence>
<name>A0AAV7TIQ3_PLEWA</name>
<dbReference type="SUPFAM" id="SSF57196">
    <property type="entry name" value="EGF/Laminin"/>
    <property type="match status" value="2"/>
</dbReference>
<dbReference type="PROSITE" id="PS01186">
    <property type="entry name" value="EGF_2"/>
    <property type="match status" value="1"/>
</dbReference>
<evidence type="ECO:0000256" key="10">
    <source>
        <dbReference type="SAM" id="Phobius"/>
    </source>
</evidence>
<keyword evidence="5" id="KW-0677">Repeat</keyword>
<dbReference type="PROSITE" id="PS00022">
    <property type="entry name" value="EGF_1"/>
    <property type="match status" value="1"/>
</dbReference>
<dbReference type="InterPro" id="IPR049883">
    <property type="entry name" value="NOTCH1_EGF-like"/>
</dbReference>
<evidence type="ECO:0000256" key="8">
    <source>
        <dbReference type="ARBA" id="ARBA00023180"/>
    </source>
</evidence>
<dbReference type="PROSITE" id="PS00010">
    <property type="entry name" value="ASX_HYDROXYL"/>
    <property type="match status" value="1"/>
</dbReference>
<dbReference type="PROSITE" id="PS01187">
    <property type="entry name" value="EGF_CA"/>
    <property type="match status" value="1"/>
</dbReference>
<keyword evidence="3 9" id="KW-0245">EGF-like domain</keyword>
<protein>
    <recommendedName>
        <fullName evidence="11">EGF-like domain-containing protein</fullName>
    </recommendedName>
</protein>
<keyword evidence="7 9" id="KW-1015">Disulfide bond</keyword>
<feature type="disulfide bond" evidence="9">
    <location>
        <begin position="79"/>
        <end position="88"/>
    </location>
</feature>
<keyword evidence="2" id="KW-1003">Cell membrane</keyword>
<dbReference type="InterPro" id="IPR001881">
    <property type="entry name" value="EGF-like_Ca-bd_dom"/>
</dbReference>
<dbReference type="PANTHER" id="PTHR24037:SF3">
    <property type="entry name" value="PROTEIN HEG HOMOLOG 1"/>
    <property type="match status" value="1"/>
</dbReference>
<dbReference type="Gene3D" id="2.10.25.10">
    <property type="entry name" value="Laminin"/>
    <property type="match status" value="2"/>
</dbReference>
<dbReference type="SMART" id="SM00181">
    <property type="entry name" value="EGF"/>
    <property type="match status" value="3"/>
</dbReference>
<evidence type="ECO:0000256" key="9">
    <source>
        <dbReference type="PROSITE-ProRule" id="PRU00076"/>
    </source>
</evidence>
<keyword evidence="10" id="KW-1133">Transmembrane helix</keyword>
<dbReference type="AlphaFoldDB" id="A0AAV7TIQ3"/>
<evidence type="ECO:0000256" key="5">
    <source>
        <dbReference type="ARBA" id="ARBA00022737"/>
    </source>
</evidence>
<dbReference type="Pfam" id="PF00008">
    <property type="entry name" value="EGF"/>
    <property type="match status" value="1"/>
</dbReference>
<keyword evidence="4" id="KW-0732">Signal</keyword>
<proteinExistence type="predicted"/>
<dbReference type="CDD" id="cd00054">
    <property type="entry name" value="EGF_CA"/>
    <property type="match status" value="2"/>
</dbReference>
<reference evidence="12" key="1">
    <citation type="journal article" date="2022" name="bioRxiv">
        <title>Sequencing and chromosome-scale assembly of the giantPleurodeles waltlgenome.</title>
        <authorList>
            <person name="Brown T."/>
            <person name="Elewa A."/>
            <person name="Iarovenko S."/>
            <person name="Subramanian E."/>
            <person name="Araus A.J."/>
            <person name="Petzold A."/>
            <person name="Susuki M."/>
            <person name="Suzuki K.-i.T."/>
            <person name="Hayashi T."/>
            <person name="Toyoda A."/>
            <person name="Oliveira C."/>
            <person name="Osipova E."/>
            <person name="Leigh N.D."/>
            <person name="Simon A."/>
            <person name="Yun M.H."/>
        </authorList>
    </citation>
    <scope>NUCLEOTIDE SEQUENCE</scope>
    <source>
        <strain evidence="12">20211129_DDA</strain>
        <tissue evidence="12">Liver</tissue>
    </source>
</reference>
<accession>A0AAV7TIQ3</accession>
<evidence type="ECO:0000256" key="7">
    <source>
        <dbReference type="ARBA" id="ARBA00023157"/>
    </source>
</evidence>
<evidence type="ECO:0000259" key="11">
    <source>
        <dbReference type="PROSITE" id="PS50026"/>
    </source>
</evidence>
<keyword evidence="8" id="KW-0325">Glycoprotein</keyword>
<keyword evidence="13" id="KW-1185">Reference proteome</keyword>
<dbReference type="GO" id="GO:0005509">
    <property type="term" value="F:calcium ion binding"/>
    <property type="evidence" value="ECO:0007669"/>
    <property type="project" value="InterPro"/>
</dbReference>
<keyword evidence="10" id="KW-0812">Transmembrane</keyword>
<dbReference type="FunFam" id="2.10.25.10:FF:000610">
    <property type="entry name" value="protein HEG homolog 1 isoform X1"/>
    <property type="match status" value="1"/>
</dbReference>
<gene>
    <name evidence="12" type="ORF">NDU88_001079</name>
</gene>
<comment type="caution">
    <text evidence="9">Lacks conserved residue(s) required for the propagation of feature annotation.</text>
</comment>
<evidence type="ECO:0000256" key="1">
    <source>
        <dbReference type="ARBA" id="ARBA00004236"/>
    </source>
</evidence>
<dbReference type="GO" id="GO:0005886">
    <property type="term" value="C:plasma membrane"/>
    <property type="evidence" value="ECO:0007669"/>
    <property type="project" value="UniProtKB-SubCell"/>
</dbReference>
<feature type="transmembrane region" description="Helical" evidence="10">
    <location>
        <begin position="318"/>
        <end position="343"/>
    </location>
</feature>
<dbReference type="Pfam" id="PF07645">
    <property type="entry name" value="EGF_CA"/>
    <property type="match status" value="1"/>
</dbReference>
<evidence type="ECO:0000313" key="12">
    <source>
        <dbReference type="EMBL" id="KAJ1175794.1"/>
    </source>
</evidence>
<dbReference type="InterPro" id="IPR000742">
    <property type="entry name" value="EGF"/>
</dbReference>
<evidence type="ECO:0000256" key="2">
    <source>
        <dbReference type="ARBA" id="ARBA00022475"/>
    </source>
</evidence>
<dbReference type="FunFam" id="2.10.25.10:FF:000358">
    <property type="entry name" value="protein HEG homolog 1 isoform X1"/>
    <property type="match status" value="1"/>
</dbReference>
<evidence type="ECO:0000313" key="13">
    <source>
        <dbReference type="Proteomes" id="UP001066276"/>
    </source>
</evidence>
<evidence type="ECO:0000256" key="6">
    <source>
        <dbReference type="ARBA" id="ARBA00023136"/>
    </source>
</evidence>
<feature type="domain" description="EGF-like" evidence="11">
    <location>
        <begin position="91"/>
        <end position="130"/>
    </location>
</feature>
<keyword evidence="6 10" id="KW-0472">Membrane</keyword>
<comment type="caution">
    <text evidence="12">The sequence shown here is derived from an EMBL/GenBank/DDBJ whole genome shotgun (WGS) entry which is preliminary data.</text>
</comment>
<dbReference type="SMART" id="SM00179">
    <property type="entry name" value="EGF_CA"/>
    <property type="match status" value="2"/>
</dbReference>
<comment type="subcellular location">
    <subcellularLocation>
        <location evidence="1">Cell membrane</location>
    </subcellularLocation>
</comment>
<evidence type="ECO:0000256" key="4">
    <source>
        <dbReference type="ARBA" id="ARBA00022729"/>
    </source>
</evidence>
<dbReference type="GO" id="GO:0007507">
    <property type="term" value="P:heart development"/>
    <property type="evidence" value="ECO:0007669"/>
    <property type="project" value="TreeGrafter"/>
</dbReference>
<evidence type="ECO:0000256" key="3">
    <source>
        <dbReference type="ARBA" id="ARBA00022536"/>
    </source>
</evidence>
<dbReference type="EMBL" id="JANPWB010000006">
    <property type="protein sequence ID" value="KAJ1175794.1"/>
    <property type="molecule type" value="Genomic_DNA"/>
</dbReference>
<dbReference type="InterPro" id="IPR000152">
    <property type="entry name" value="EGF-type_Asp/Asn_hydroxyl_site"/>
</dbReference>